<dbReference type="GO" id="GO:0003677">
    <property type="term" value="F:DNA binding"/>
    <property type="evidence" value="ECO:0007669"/>
    <property type="project" value="InterPro"/>
</dbReference>
<dbReference type="PROSITE" id="PS00092">
    <property type="entry name" value="N6_MTASE"/>
    <property type="match status" value="1"/>
</dbReference>
<sequence>MSTSKSQKLELTWIGKGDEPKLEPRILIENPEYSYGDPKSENMLIHGDNLLALKALEQDYAGKVKCIYIDPPYNTGSAFSHYDDGVEHSLWLNLITVRIKILKNLLSQDGSIWINIDDNEGHYLKVACDEIFGRSNFICGIAWEKRYSPPPDTKDFGYIHDQILVYKKAQEFRRNLLPMTEDQTDRYKNPDNDSRGPWKAMDYTCRYNFRERPNLYYPIIHPYSNEEIWPKKTRVWAMSKEVTQKNLNEKRIWWGKSGLNKVPALKNFFSEINQGMMPMSLWKHTLAGHNQEAKKEIKILFGNDIFDTPKPERLIQTILTIATNPGDLVLDSFLGSGTTAAVAHKMSRHYIGIELGEHAITHCYPRLKQVVDGEQGGISKSVDWKGGGGFKFYTLAPSLLNLDKFGNWVINKEYNPDMLAAAMAKQEGFKYAPDEAIFWKQGRSMERDFLFTTTQFLTVEAIDRIQEEMKPEETLLICCKAYQPECENRYNSITIKKIPSLLLDKCEFGRDDYSLKIVQVPTEDQEGEGDSEEVGSDFDSEFPPKSKSSKPTQPGLFD</sequence>
<evidence type="ECO:0000313" key="9">
    <source>
        <dbReference type="EMBL" id="REG87112.1"/>
    </source>
</evidence>
<evidence type="ECO:0000256" key="3">
    <source>
        <dbReference type="ARBA" id="ARBA00022603"/>
    </source>
</evidence>
<dbReference type="GO" id="GO:0009007">
    <property type="term" value="F:site-specific DNA-methyltransferase (adenine-specific) activity"/>
    <property type="evidence" value="ECO:0007669"/>
    <property type="project" value="UniProtKB-EC"/>
</dbReference>
<dbReference type="InterPro" id="IPR002052">
    <property type="entry name" value="DNA_methylase_N6_adenine_CS"/>
</dbReference>
<comment type="caution">
    <text evidence="9">The sequence shown here is derived from an EMBL/GenBank/DDBJ whole genome shotgun (WGS) entry which is preliminary data.</text>
</comment>
<dbReference type="EMBL" id="QUNF01000011">
    <property type="protein sequence ID" value="REG87112.1"/>
    <property type="molecule type" value="Genomic_DNA"/>
</dbReference>
<evidence type="ECO:0000256" key="2">
    <source>
        <dbReference type="ARBA" id="ARBA00011900"/>
    </source>
</evidence>
<dbReference type="GO" id="GO:0032259">
    <property type="term" value="P:methylation"/>
    <property type="evidence" value="ECO:0007669"/>
    <property type="project" value="UniProtKB-KW"/>
</dbReference>
<dbReference type="OrthoDB" id="9800801at2"/>
<dbReference type="InterPro" id="IPR002941">
    <property type="entry name" value="DNA_methylase_N4/N6"/>
</dbReference>
<dbReference type="SUPFAM" id="SSF53335">
    <property type="entry name" value="S-adenosyl-L-methionine-dependent methyltransferases"/>
    <property type="match status" value="1"/>
</dbReference>
<gene>
    <name evidence="9" type="ORF">C8N25_11191</name>
</gene>
<reference evidence="9 10" key="1">
    <citation type="submission" date="2018-08" db="EMBL/GenBank/DDBJ databases">
        <title>Genomic Encyclopedia of Archaeal and Bacterial Type Strains, Phase II (KMG-II): from individual species to whole genera.</title>
        <authorList>
            <person name="Goeker M."/>
        </authorList>
    </citation>
    <scope>NUCLEOTIDE SEQUENCE [LARGE SCALE GENOMIC DNA]</scope>
    <source>
        <strain evidence="9 10">DSM 15986</strain>
    </source>
</reference>
<dbReference type="InterPro" id="IPR002295">
    <property type="entry name" value="N4/N6-MTase_EcoPI_Mod-like"/>
</dbReference>
<dbReference type="GO" id="GO:0008170">
    <property type="term" value="F:N-methyltransferase activity"/>
    <property type="evidence" value="ECO:0007669"/>
    <property type="project" value="InterPro"/>
</dbReference>
<comment type="catalytic activity">
    <reaction evidence="6">
        <text>a 2'-deoxyadenosine in DNA + S-adenosyl-L-methionine = an N(6)-methyl-2'-deoxyadenosine in DNA + S-adenosyl-L-homocysteine + H(+)</text>
        <dbReference type="Rhea" id="RHEA:15197"/>
        <dbReference type="Rhea" id="RHEA-COMP:12418"/>
        <dbReference type="Rhea" id="RHEA-COMP:12419"/>
        <dbReference type="ChEBI" id="CHEBI:15378"/>
        <dbReference type="ChEBI" id="CHEBI:57856"/>
        <dbReference type="ChEBI" id="CHEBI:59789"/>
        <dbReference type="ChEBI" id="CHEBI:90615"/>
        <dbReference type="ChEBI" id="CHEBI:90616"/>
        <dbReference type="EC" id="2.1.1.72"/>
    </reaction>
</comment>
<feature type="compositionally biased region" description="Low complexity" evidence="7">
    <location>
        <begin position="541"/>
        <end position="551"/>
    </location>
</feature>
<feature type="domain" description="DNA methylase N-4/N-6" evidence="8">
    <location>
        <begin position="64"/>
        <end position="361"/>
    </location>
</feature>
<evidence type="ECO:0000256" key="5">
    <source>
        <dbReference type="ARBA" id="ARBA00022691"/>
    </source>
</evidence>
<proteinExistence type="inferred from homology"/>
<dbReference type="Pfam" id="PF01555">
    <property type="entry name" value="N6_N4_Mtase"/>
    <property type="match status" value="1"/>
</dbReference>
<comment type="similarity">
    <text evidence="1">Belongs to the N(4)/N(6)-methyltransferase family.</text>
</comment>
<keyword evidence="4 9" id="KW-0808">Transferase</keyword>
<dbReference type="InterPro" id="IPR029063">
    <property type="entry name" value="SAM-dependent_MTases_sf"/>
</dbReference>
<evidence type="ECO:0000259" key="8">
    <source>
        <dbReference type="Pfam" id="PF01555"/>
    </source>
</evidence>
<name>A0A3E0DUA5_9BACT</name>
<evidence type="ECO:0000313" key="10">
    <source>
        <dbReference type="Proteomes" id="UP000256405"/>
    </source>
</evidence>
<dbReference type="AlphaFoldDB" id="A0A3E0DUA5"/>
<dbReference type="PRINTS" id="PR00508">
    <property type="entry name" value="S21N4MTFRASE"/>
</dbReference>
<organism evidence="9 10">
    <name type="scientific">Algoriphagus antarcticus</name>
    <dbReference type="NCBI Taxonomy" id="238540"/>
    <lineage>
        <taxon>Bacteria</taxon>
        <taxon>Pseudomonadati</taxon>
        <taxon>Bacteroidota</taxon>
        <taxon>Cytophagia</taxon>
        <taxon>Cytophagales</taxon>
        <taxon>Cyclobacteriaceae</taxon>
        <taxon>Algoriphagus</taxon>
    </lineage>
</organism>
<dbReference type="Gene3D" id="3.40.50.150">
    <property type="entry name" value="Vaccinia Virus protein VP39"/>
    <property type="match status" value="1"/>
</dbReference>
<dbReference type="RefSeq" id="WP_086540216.1">
    <property type="nucleotide sequence ID" value="NZ_MSSW01000008.1"/>
</dbReference>
<evidence type="ECO:0000256" key="7">
    <source>
        <dbReference type="SAM" id="MobiDB-lite"/>
    </source>
</evidence>
<dbReference type="EC" id="2.1.1.72" evidence="2"/>
<protein>
    <recommendedName>
        <fullName evidence="2">site-specific DNA-methyltransferase (adenine-specific)</fullName>
        <ecNumber evidence="2">2.1.1.72</ecNumber>
    </recommendedName>
</protein>
<evidence type="ECO:0000256" key="4">
    <source>
        <dbReference type="ARBA" id="ARBA00022679"/>
    </source>
</evidence>
<keyword evidence="3 9" id="KW-0489">Methyltransferase</keyword>
<keyword evidence="10" id="KW-1185">Reference proteome</keyword>
<dbReference type="PIRSF" id="PIRSF015855">
    <property type="entry name" value="TypeIII_Mtase_mKpnI"/>
    <property type="match status" value="1"/>
</dbReference>
<evidence type="ECO:0000256" key="6">
    <source>
        <dbReference type="ARBA" id="ARBA00047942"/>
    </source>
</evidence>
<evidence type="ECO:0000256" key="1">
    <source>
        <dbReference type="ARBA" id="ARBA00006594"/>
    </source>
</evidence>
<keyword evidence="5" id="KW-0949">S-adenosyl-L-methionine</keyword>
<accession>A0A3E0DUA5</accession>
<feature type="compositionally biased region" description="Acidic residues" evidence="7">
    <location>
        <begin position="523"/>
        <end position="540"/>
    </location>
</feature>
<dbReference type="Proteomes" id="UP000256405">
    <property type="component" value="Unassembled WGS sequence"/>
</dbReference>
<dbReference type="InterPro" id="IPR001091">
    <property type="entry name" value="RM_Methyltransferase"/>
</dbReference>
<feature type="region of interest" description="Disordered" evidence="7">
    <location>
        <begin position="519"/>
        <end position="558"/>
    </location>
</feature>